<gene>
    <name evidence="2" type="ORF">A3I29_01035</name>
</gene>
<sequence length="86" mass="10074">MISQIFFVVFGHYPAIKRIIKYFMNFAFMVFVACPTSKTLLKKYIGNFSNAFVALFIEFKYFLDIFCSFFILHNTAFAVIQISERG</sequence>
<protein>
    <submittedName>
        <fullName evidence="2">Uncharacterized protein</fullName>
    </submittedName>
</protein>
<proteinExistence type="predicted"/>
<evidence type="ECO:0000313" key="3">
    <source>
        <dbReference type="Proteomes" id="UP000178726"/>
    </source>
</evidence>
<keyword evidence="1" id="KW-1133">Transmembrane helix</keyword>
<dbReference type="Proteomes" id="UP000178726">
    <property type="component" value="Unassembled WGS sequence"/>
</dbReference>
<accession>A0A1F6NAF2</accession>
<name>A0A1F6NAF2_9BACT</name>
<reference evidence="2 3" key="1">
    <citation type="journal article" date="2016" name="Nat. Commun.">
        <title>Thousands of microbial genomes shed light on interconnected biogeochemical processes in an aquifer system.</title>
        <authorList>
            <person name="Anantharaman K."/>
            <person name="Brown C.T."/>
            <person name="Hug L.A."/>
            <person name="Sharon I."/>
            <person name="Castelle C.J."/>
            <person name="Probst A.J."/>
            <person name="Thomas B.C."/>
            <person name="Singh A."/>
            <person name="Wilkins M.J."/>
            <person name="Karaoz U."/>
            <person name="Brodie E.L."/>
            <person name="Williams K.H."/>
            <person name="Hubbard S.S."/>
            <person name="Banfield J.F."/>
        </authorList>
    </citation>
    <scope>NUCLEOTIDE SEQUENCE [LARGE SCALE GENOMIC DNA]</scope>
</reference>
<feature type="transmembrane region" description="Helical" evidence="1">
    <location>
        <begin position="22"/>
        <end position="41"/>
    </location>
</feature>
<dbReference type="AlphaFoldDB" id="A0A1F6NAF2"/>
<dbReference type="EMBL" id="MFQK01000035">
    <property type="protein sequence ID" value="OGH80683.1"/>
    <property type="molecule type" value="Genomic_DNA"/>
</dbReference>
<keyword evidence="1" id="KW-0472">Membrane</keyword>
<organism evidence="2 3">
    <name type="scientific">Candidatus Magasanikbacteria bacterium RIFCSPLOWO2_02_FULL_44_11</name>
    <dbReference type="NCBI Taxonomy" id="1798689"/>
    <lineage>
        <taxon>Bacteria</taxon>
        <taxon>Candidatus Magasanikiibacteriota</taxon>
    </lineage>
</organism>
<comment type="caution">
    <text evidence="2">The sequence shown here is derived from an EMBL/GenBank/DDBJ whole genome shotgun (WGS) entry which is preliminary data.</text>
</comment>
<evidence type="ECO:0000313" key="2">
    <source>
        <dbReference type="EMBL" id="OGH80683.1"/>
    </source>
</evidence>
<feature type="transmembrane region" description="Helical" evidence="1">
    <location>
        <begin position="61"/>
        <end position="80"/>
    </location>
</feature>
<keyword evidence="1" id="KW-0812">Transmembrane</keyword>
<evidence type="ECO:0000256" key="1">
    <source>
        <dbReference type="SAM" id="Phobius"/>
    </source>
</evidence>